<keyword evidence="3" id="KW-1185">Reference proteome</keyword>
<dbReference type="Gene3D" id="3.40.50.300">
    <property type="entry name" value="P-loop containing nucleotide triphosphate hydrolases"/>
    <property type="match status" value="1"/>
</dbReference>
<dbReference type="PANTHER" id="PTHR10513:SF15">
    <property type="entry name" value="NADH DEHYDROGENASE [UBIQUINONE] 1 ALPHA SUBCOMPLEX SUBUNIT 10, MITOCHONDRIAL"/>
    <property type="match status" value="1"/>
</dbReference>
<dbReference type="InParanoid" id="A0A152A5P7"/>
<evidence type="ECO:0000259" key="1">
    <source>
        <dbReference type="Pfam" id="PF01712"/>
    </source>
</evidence>
<dbReference type="GO" id="GO:0016301">
    <property type="term" value="F:kinase activity"/>
    <property type="evidence" value="ECO:0007669"/>
    <property type="project" value="UniProtKB-KW"/>
</dbReference>
<dbReference type="OMA" id="KYALIMQ"/>
<dbReference type="EMBL" id="LODT01000008">
    <property type="protein sequence ID" value="KYR01425.1"/>
    <property type="molecule type" value="Genomic_DNA"/>
</dbReference>
<dbReference type="SUPFAM" id="SSF52540">
    <property type="entry name" value="P-loop containing nucleoside triphosphate hydrolases"/>
    <property type="match status" value="1"/>
</dbReference>
<dbReference type="OrthoDB" id="17400at2759"/>
<dbReference type="InterPro" id="IPR031314">
    <property type="entry name" value="DNK_dom"/>
</dbReference>
<dbReference type="FunCoup" id="A0A152A5P7">
    <property type="interactions" value="110"/>
</dbReference>
<feature type="domain" description="Deoxynucleoside kinase" evidence="1">
    <location>
        <begin position="38"/>
        <end position="207"/>
    </location>
</feature>
<dbReference type="GO" id="GO:0005739">
    <property type="term" value="C:mitochondrion"/>
    <property type="evidence" value="ECO:0007669"/>
    <property type="project" value="GOC"/>
</dbReference>
<dbReference type="InterPro" id="IPR027417">
    <property type="entry name" value="P-loop_NTPase"/>
</dbReference>
<sequence length="292" mass="34245">MFKLNLFTLNINFKNMVSPIKNVQQQPPKQQHNRSKIIIMEGNISAGKTYLSQKLGEHLGYKVFFEPTTTNPYLSEFYKDPTKYALVMQLWLLNQRYNTYLNALSYSLKHNNGVILDRSVYSDWVFAENCRVEGLISKDGFQEYLNAREKLLSDIPLPNMTIYLDVSPQECLKRIQTIRKRECEQSITLEYLQGLDLCYNKFLDDMMIKNISSNKQPQQQQVLRVDWNQFGNPFSIVDSIKLNQSFLSDNIDLPHLNYDLIEYENMVESKYFKNEFVCSSNANIKTNTFNNN</sequence>
<dbReference type="Pfam" id="PF01712">
    <property type="entry name" value="dNK"/>
    <property type="match status" value="1"/>
</dbReference>
<dbReference type="AlphaFoldDB" id="A0A152A5P7"/>
<organism evidence="2 3">
    <name type="scientific">Tieghemostelium lacteum</name>
    <name type="common">Slime mold</name>
    <name type="synonym">Dictyostelium lacteum</name>
    <dbReference type="NCBI Taxonomy" id="361077"/>
    <lineage>
        <taxon>Eukaryota</taxon>
        <taxon>Amoebozoa</taxon>
        <taxon>Evosea</taxon>
        <taxon>Eumycetozoa</taxon>
        <taxon>Dictyostelia</taxon>
        <taxon>Dictyosteliales</taxon>
        <taxon>Raperosteliaceae</taxon>
        <taxon>Tieghemostelium</taxon>
    </lineage>
</organism>
<dbReference type="GO" id="GO:0006120">
    <property type="term" value="P:mitochondrial electron transport, NADH to ubiquinone"/>
    <property type="evidence" value="ECO:0007669"/>
    <property type="project" value="TreeGrafter"/>
</dbReference>
<reference evidence="2 3" key="1">
    <citation type="submission" date="2015-12" db="EMBL/GenBank/DDBJ databases">
        <title>Dictyostelia acquired genes for synthesis and detection of signals that induce cell-type specialization by lateral gene transfer from prokaryotes.</title>
        <authorList>
            <person name="Gloeckner G."/>
            <person name="Schaap P."/>
        </authorList>
    </citation>
    <scope>NUCLEOTIDE SEQUENCE [LARGE SCALE GENOMIC DNA]</scope>
    <source>
        <strain evidence="2 3">TK</strain>
    </source>
</reference>
<evidence type="ECO:0000313" key="3">
    <source>
        <dbReference type="Proteomes" id="UP000076078"/>
    </source>
</evidence>
<dbReference type="PANTHER" id="PTHR10513">
    <property type="entry name" value="DEOXYNUCLEOSIDE KINASE"/>
    <property type="match status" value="1"/>
</dbReference>
<proteinExistence type="predicted"/>
<keyword evidence="2" id="KW-0418">Kinase</keyword>
<accession>A0A152A5P7</accession>
<evidence type="ECO:0000313" key="2">
    <source>
        <dbReference type="EMBL" id="KYR01425.1"/>
    </source>
</evidence>
<keyword evidence="2" id="KW-0808">Transferase</keyword>
<gene>
    <name evidence="2" type="ORF">DLAC_01924</name>
</gene>
<comment type="caution">
    <text evidence="2">The sequence shown here is derived from an EMBL/GenBank/DDBJ whole genome shotgun (WGS) entry which is preliminary data.</text>
</comment>
<name>A0A152A5P7_TIELA</name>
<dbReference type="InterPro" id="IPR050566">
    <property type="entry name" value="Deoxyribonucleoside_kinase"/>
</dbReference>
<dbReference type="STRING" id="361077.A0A152A5P7"/>
<dbReference type="Proteomes" id="UP000076078">
    <property type="component" value="Unassembled WGS sequence"/>
</dbReference>
<dbReference type="CDD" id="cd01673">
    <property type="entry name" value="dNK"/>
    <property type="match status" value="1"/>
</dbReference>
<protein>
    <submittedName>
        <fullName evidence="2">Deoxyguanosine kinase</fullName>
    </submittedName>
</protein>